<evidence type="ECO:0000256" key="2">
    <source>
        <dbReference type="SAM" id="Phobius"/>
    </source>
</evidence>
<organism evidence="3 4">
    <name type="scientific">Austwickia chelonae NBRC 105200</name>
    <dbReference type="NCBI Taxonomy" id="1184607"/>
    <lineage>
        <taxon>Bacteria</taxon>
        <taxon>Bacillati</taxon>
        <taxon>Actinomycetota</taxon>
        <taxon>Actinomycetes</taxon>
        <taxon>Micrococcales</taxon>
        <taxon>Dermatophilaceae</taxon>
        <taxon>Austwickia</taxon>
    </lineage>
</organism>
<keyword evidence="2" id="KW-0472">Membrane</keyword>
<proteinExistence type="predicted"/>
<dbReference type="InterPro" id="IPR021403">
    <property type="entry name" value="DUF3043"/>
</dbReference>
<gene>
    <name evidence="3" type="ORF">AUCHE_05_05670</name>
</gene>
<keyword evidence="2" id="KW-0812">Transmembrane</keyword>
<name>K6W749_9MICO</name>
<dbReference type="AlphaFoldDB" id="K6W749"/>
<protein>
    <recommendedName>
        <fullName evidence="5">DUF3043 domain-containing protein</fullName>
    </recommendedName>
</protein>
<reference evidence="3 4" key="1">
    <citation type="submission" date="2012-08" db="EMBL/GenBank/DDBJ databases">
        <title>Whole genome shotgun sequence of Austwickia chelonae NBRC 105200.</title>
        <authorList>
            <person name="Yoshida I."/>
            <person name="Hosoyama A."/>
            <person name="Tsuchikane K."/>
            <person name="Katsumata H."/>
            <person name="Ando Y."/>
            <person name="Ohji S."/>
            <person name="Hamada M."/>
            <person name="Tamura T."/>
            <person name="Yamazoe A."/>
            <person name="Yamazaki S."/>
            <person name="Fujita N."/>
        </authorList>
    </citation>
    <scope>NUCLEOTIDE SEQUENCE [LARGE SCALE GENOMIC DNA]</scope>
    <source>
        <strain evidence="3 4">NBRC 105200</strain>
    </source>
</reference>
<accession>K6W749</accession>
<keyword evidence="2" id="KW-1133">Transmembrane helix</keyword>
<dbReference type="EMBL" id="BAGZ01000005">
    <property type="protein sequence ID" value="GAB77652.1"/>
    <property type="molecule type" value="Genomic_DNA"/>
</dbReference>
<feature type="transmembrane region" description="Helical" evidence="2">
    <location>
        <begin position="131"/>
        <end position="150"/>
    </location>
</feature>
<dbReference type="RefSeq" id="WP_006502404.1">
    <property type="nucleotide sequence ID" value="NZ_BAGZ01000005.1"/>
</dbReference>
<sequence length="194" mass="22131">MFGRKKDHSLQETLPEQAAVERAGAKNRPTPKRKQAEAARKQPLVPADRKAAASAAKQAEREQRLKRQEAMRRGEEWALMPRDRGPERAWIRDVIDSRWNIGEFLMPIVLIGLPLLFFPPTSLLVRIGYSVVYGAFAVFMLDTVILWFSIKRRHLAKFGNKAAGGTFFYTMSRTLSMRRARLPLPRVERGASVD</sequence>
<evidence type="ECO:0000313" key="3">
    <source>
        <dbReference type="EMBL" id="GAB77652.1"/>
    </source>
</evidence>
<dbReference type="Pfam" id="PF11241">
    <property type="entry name" value="DUF3043"/>
    <property type="match status" value="1"/>
</dbReference>
<keyword evidence="4" id="KW-1185">Reference proteome</keyword>
<comment type="caution">
    <text evidence="3">The sequence shown here is derived from an EMBL/GenBank/DDBJ whole genome shotgun (WGS) entry which is preliminary data.</text>
</comment>
<dbReference type="eggNOG" id="ENOG5031D67">
    <property type="taxonomic scope" value="Bacteria"/>
</dbReference>
<feature type="compositionally biased region" description="Basic and acidic residues" evidence="1">
    <location>
        <begin position="58"/>
        <end position="69"/>
    </location>
</feature>
<dbReference type="STRING" id="100225.SAMN05421595_1490"/>
<feature type="region of interest" description="Disordered" evidence="1">
    <location>
        <begin position="1"/>
        <end position="69"/>
    </location>
</feature>
<feature type="transmembrane region" description="Helical" evidence="2">
    <location>
        <begin position="104"/>
        <end position="125"/>
    </location>
</feature>
<evidence type="ECO:0008006" key="5">
    <source>
        <dbReference type="Google" id="ProtNLM"/>
    </source>
</evidence>
<evidence type="ECO:0000256" key="1">
    <source>
        <dbReference type="SAM" id="MobiDB-lite"/>
    </source>
</evidence>
<evidence type="ECO:0000313" key="4">
    <source>
        <dbReference type="Proteomes" id="UP000008495"/>
    </source>
</evidence>
<dbReference type="Proteomes" id="UP000008495">
    <property type="component" value="Unassembled WGS sequence"/>
</dbReference>